<comment type="similarity">
    <text evidence="3">Belongs to the DDOST 48 kDa subunit family.</text>
</comment>
<comment type="function">
    <text evidence="3">Subunit of the oligosaccharyl transferase (OST) complex that catalyzes the initial transfer of a defined glycan (Glc(3)Man(9)GlcNAc(2) in eukaryotes) from the lipid carrier dolichol-pyrophosphate to an asparagine residue within an Asn-X-Ser/Thr consensus motif in nascent polypeptide chains, the first step in protein N-glycosylation. N-glycosylation occurs cotranslationally and the complex associates with the Sec61 complex at the channel-forming translocon complex that mediates protein translocation across the endoplasmic reticulum (ER).</text>
</comment>
<protein>
    <recommendedName>
        <fullName evidence="2 3">Dolichyl-diphosphooligosaccharide--protein glycosyltransferase 48 kDa subunit</fullName>
        <shortName evidence="3">Oligosaccharyl transferase 48 kDa subunit</shortName>
    </recommendedName>
</protein>
<evidence type="ECO:0000313" key="5">
    <source>
        <dbReference type="EMBL" id="KAK4473743.1"/>
    </source>
</evidence>
<evidence type="ECO:0000259" key="4">
    <source>
        <dbReference type="Pfam" id="PF03345"/>
    </source>
</evidence>
<evidence type="ECO:0000256" key="1">
    <source>
        <dbReference type="ARBA" id="ARBA00004115"/>
    </source>
</evidence>
<proteinExistence type="inferred from homology"/>
<keyword evidence="6" id="KW-1185">Reference proteome</keyword>
<feature type="domain" description="OST48 N-terminal" evidence="4">
    <location>
        <begin position="14"/>
        <end position="98"/>
    </location>
</feature>
<sequence>MSQEKHTFSEETNSSVSEFGGTINVKTITDFVDDGGSLVVVAGSNVGESIRELGSDCGVEFDEENTFVIDHFNFHKHLVEQIKDVLLRVNYSADTNLFKVINKQSSPSRS</sequence>
<evidence type="ECO:0000256" key="2">
    <source>
        <dbReference type="ARBA" id="ARBA00013350"/>
    </source>
</evidence>
<dbReference type="GO" id="GO:0008250">
    <property type="term" value="C:oligosaccharyltransferase complex"/>
    <property type="evidence" value="ECO:0007669"/>
    <property type="project" value="TreeGrafter"/>
</dbReference>
<dbReference type="InterPro" id="IPR055457">
    <property type="entry name" value="OST48_N"/>
</dbReference>
<dbReference type="EMBL" id="JALJAT010000002">
    <property type="protein sequence ID" value="KAK4473743.1"/>
    <property type="molecule type" value="Genomic_DNA"/>
</dbReference>
<dbReference type="Pfam" id="PF03345">
    <property type="entry name" value="OST48_N"/>
    <property type="match status" value="1"/>
</dbReference>
<keyword evidence="3" id="KW-0256">Endoplasmic reticulum</keyword>
<evidence type="ECO:0000313" key="6">
    <source>
        <dbReference type="Proteomes" id="UP001292079"/>
    </source>
</evidence>
<name>A0AAE1ZHJ7_SCHME</name>
<dbReference type="AlphaFoldDB" id="A0AAE1ZHJ7"/>
<comment type="subunit">
    <text evidence="3">Component of the oligosaccharyltransferase (OST) complex.</text>
</comment>
<dbReference type="InterPro" id="IPR005013">
    <property type="entry name" value="DDOST_48_kDa_subunit"/>
</dbReference>
<comment type="pathway">
    <text evidence="3">Protein modification; protein glycosylation.</text>
</comment>
<organism evidence="5 6">
    <name type="scientific">Schistosoma mekongi</name>
    <name type="common">Parasitic worm</name>
    <dbReference type="NCBI Taxonomy" id="38744"/>
    <lineage>
        <taxon>Eukaryota</taxon>
        <taxon>Metazoa</taxon>
        <taxon>Spiralia</taxon>
        <taxon>Lophotrochozoa</taxon>
        <taxon>Platyhelminthes</taxon>
        <taxon>Trematoda</taxon>
        <taxon>Digenea</taxon>
        <taxon>Strigeidida</taxon>
        <taxon>Schistosomatoidea</taxon>
        <taxon>Schistosomatidae</taxon>
        <taxon>Schistosoma</taxon>
    </lineage>
</organism>
<reference evidence="5" key="1">
    <citation type="submission" date="2022-04" db="EMBL/GenBank/DDBJ databases">
        <authorList>
            <person name="Xu L."/>
            <person name="Lv Z."/>
        </authorList>
    </citation>
    <scope>NUCLEOTIDE SEQUENCE</scope>
    <source>
        <strain evidence="5">LV_2022a</strain>
    </source>
</reference>
<evidence type="ECO:0000256" key="3">
    <source>
        <dbReference type="RuleBase" id="RU361142"/>
    </source>
</evidence>
<comment type="caution">
    <text evidence="5">The sequence shown here is derived from an EMBL/GenBank/DDBJ whole genome shotgun (WGS) entry which is preliminary data.</text>
</comment>
<gene>
    <name evidence="5" type="ORF">MN116_003084</name>
</gene>
<dbReference type="GO" id="GO:0018279">
    <property type="term" value="P:protein N-linked glycosylation via asparagine"/>
    <property type="evidence" value="ECO:0007669"/>
    <property type="project" value="UniProtKB-UniRule"/>
</dbReference>
<dbReference type="PANTHER" id="PTHR10830:SF0">
    <property type="entry name" value="DOLICHYL-DIPHOSPHOOLIGOSACCHARIDE--PROTEIN GLYCOSYLTRANSFERASE 48 KDA SUBUNIT"/>
    <property type="match status" value="1"/>
</dbReference>
<comment type="subcellular location">
    <subcellularLocation>
        <location evidence="1 3">Endoplasmic reticulum membrane</location>
        <topology evidence="1 3">Single-pass type I membrane protein</topology>
    </subcellularLocation>
</comment>
<reference evidence="5" key="2">
    <citation type="journal article" date="2023" name="Infect Dis Poverty">
        <title>Chromosome-scale genome of the human blood fluke Schistosoma mekongi and its implications for public health.</title>
        <authorList>
            <person name="Zhou M."/>
            <person name="Xu L."/>
            <person name="Xu D."/>
            <person name="Chen W."/>
            <person name="Khan J."/>
            <person name="Hu Y."/>
            <person name="Huang H."/>
            <person name="Wei H."/>
            <person name="Zhang Y."/>
            <person name="Chusongsang P."/>
            <person name="Tanasarnprasert K."/>
            <person name="Hu X."/>
            <person name="Limpanont Y."/>
            <person name="Lv Z."/>
        </authorList>
    </citation>
    <scope>NUCLEOTIDE SEQUENCE</scope>
    <source>
        <strain evidence="5">LV_2022a</strain>
    </source>
</reference>
<accession>A0AAE1ZHJ7</accession>
<dbReference type="Proteomes" id="UP001292079">
    <property type="component" value="Unassembled WGS sequence"/>
</dbReference>
<dbReference type="PANTHER" id="PTHR10830">
    <property type="entry name" value="DOLICHYL-DIPHOSPHOOLIGOSACCHARIDE--PROTEIN GLYCOSYLTRANSFERASE 48 KDA SUBUNIT"/>
    <property type="match status" value="1"/>
</dbReference>